<sequence>MRLKASYRYRRNMLRSRRELQRRVALRDDPLAAIEQIGETLDTTAGATQQRQTGATPPLSNSTSPNESINQNLVPKQAALALESSETDASTSEASSMPSLLATLNSIVDNDRETFRRNSILKAKDRIASLLEARASGGHELAPANEEIQRVLDRFQMDKIGDLRSMMLAYALAQREYHRKATGTWEEAMRRLRGLRLRSRGGAGRRGATDAYLTLCTWFLTLPWCFFLPPLSNVQAFLLARWVFVFFFHPLLDPSLERRVQPVTREDAIFASLWHLATVHFREGTLIALEKQEEVRTRQLQKNQGKLSDAFIRARNRRKIRDDPGVHTFLDFVKEVNKKNVKTGHETVNKGSCHLKRLALGSNPSSATGTCVCRLVGCACDIPAMSSTTATNHISRSLRPGRRLLQRIPLAPVWRGLQNRRLTNARLPEIVTREDKVLTCEIEDGATQVTPIVFLTDQTPMTWSGPMRKFAERGHLTLATDIPLAKIPGVVDDVGDALVDDSLFDPFIPSYDKALRTITKPLPAPPLLIAHNLHTLTLLRFLESHPSAGAVLVCPFPLAPPHTPTPTPPLHSRALSSFWAAPSKLESCADTRFPMLAVGFNEAQIMEVEERFGCEVEILDDGVFGNAEVDELFVAVVANWMDARIR</sequence>
<comment type="similarity">
    <text evidence="1">Belongs to the sorting nexin family.</text>
</comment>
<dbReference type="PANTHER" id="PTHR46979:SF2">
    <property type="entry name" value="SORTING NEXIN-41"/>
    <property type="match status" value="1"/>
</dbReference>
<feature type="compositionally biased region" description="Polar residues" evidence="5">
    <location>
        <begin position="58"/>
        <end position="69"/>
    </location>
</feature>
<dbReference type="GO" id="GO:0008289">
    <property type="term" value="F:lipid binding"/>
    <property type="evidence" value="ECO:0007669"/>
    <property type="project" value="UniProtKB-KW"/>
</dbReference>
<protein>
    <submittedName>
        <fullName evidence="6">Uncharacterized protein</fullName>
    </submittedName>
</protein>
<keyword evidence="4" id="KW-0446">Lipid-binding</keyword>
<dbReference type="InterPro" id="IPR051079">
    <property type="entry name" value="Sorting_Nexin_Autophagy"/>
</dbReference>
<reference evidence="7" key="1">
    <citation type="journal article" date="2018" name="Nat. Microbiol.">
        <title>Leveraging single-cell genomics to expand the fungal tree of life.</title>
        <authorList>
            <person name="Ahrendt S.R."/>
            <person name="Quandt C.A."/>
            <person name="Ciobanu D."/>
            <person name="Clum A."/>
            <person name="Salamov A."/>
            <person name="Andreopoulos B."/>
            <person name="Cheng J.F."/>
            <person name="Woyke T."/>
            <person name="Pelin A."/>
            <person name="Henrissat B."/>
            <person name="Reynolds N.K."/>
            <person name="Benny G.L."/>
            <person name="Smith M.E."/>
            <person name="James T.Y."/>
            <person name="Grigoriev I.V."/>
        </authorList>
    </citation>
    <scope>NUCLEOTIDE SEQUENCE [LARGE SCALE GENOMIC DNA]</scope>
</reference>
<evidence type="ECO:0000313" key="7">
    <source>
        <dbReference type="Proteomes" id="UP000269721"/>
    </source>
</evidence>
<dbReference type="GO" id="GO:0015031">
    <property type="term" value="P:protein transport"/>
    <property type="evidence" value="ECO:0007669"/>
    <property type="project" value="UniProtKB-KW"/>
</dbReference>
<dbReference type="Gene3D" id="1.20.1270.60">
    <property type="entry name" value="Arfaptin homology (AH) domain/BAR domain"/>
    <property type="match status" value="1"/>
</dbReference>
<dbReference type="OrthoDB" id="289314at2759"/>
<evidence type="ECO:0000256" key="2">
    <source>
        <dbReference type="ARBA" id="ARBA00022448"/>
    </source>
</evidence>
<accession>A0A4P9WIX1</accession>
<keyword evidence="3" id="KW-0653">Protein transport</keyword>
<evidence type="ECO:0000256" key="5">
    <source>
        <dbReference type="SAM" id="MobiDB-lite"/>
    </source>
</evidence>
<feature type="compositionally biased region" description="Low complexity" evidence="5">
    <location>
        <begin position="43"/>
        <end position="56"/>
    </location>
</feature>
<dbReference type="PANTHER" id="PTHR46979">
    <property type="entry name" value="SORTING NEXIN-41"/>
    <property type="match status" value="1"/>
</dbReference>
<gene>
    <name evidence="6" type="ORF">BDK51DRAFT_45418</name>
</gene>
<evidence type="ECO:0000256" key="3">
    <source>
        <dbReference type="ARBA" id="ARBA00022927"/>
    </source>
</evidence>
<organism evidence="6 7">
    <name type="scientific">Blyttiomyces helicus</name>
    <dbReference type="NCBI Taxonomy" id="388810"/>
    <lineage>
        <taxon>Eukaryota</taxon>
        <taxon>Fungi</taxon>
        <taxon>Fungi incertae sedis</taxon>
        <taxon>Chytridiomycota</taxon>
        <taxon>Chytridiomycota incertae sedis</taxon>
        <taxon>Chytridiomycetes</taxon>
        <taxon>Chytridiomycetes incertae sedis</taxon>
        <taxon>Blyttiomyces</taxon>
    </lineage>
</organism>
<dbReference type="EMBL" id="KZ994474">
    <property type="protein sequence ID" value="RKO92849.1"/>
    <property type="molecule type" value="Genomic_DNA"/>
</dbReference>
<dbReference type="InterPro" id="IPR027267">
    <property type="entry name" value="AH/BAR_dom_sf"/>
</dbReference>
<dbReference type="Proteomes" id="UP000269721">
    <property type="component" value="Unassembled WGS sequence"/>
</dbReference>
<evidence type="ECO:0000313" key="6">
    <source>
        <dbReference type="EMBL" id="RKO92849.1"/>
    </source>
</evidence>
<feature type="region of interest" description="Disordered" evidence="5">
    <location>
        <begin position="42"/>
        <end position="69"/>
    </location>
</feature>
<evidence type="ECO:0000256" key="1">
    <source>
        <dbReference type="ARBA" id="ARBA00010883"/>
    </source>
</evidence>
<keyword evidence="7" id="KW-1185">Reference proteome</keyword>
<name>A0A4P9WIX1_9FUNG</name>
<evidence type="ECO:0000256" key="4">
    <source>
        <dbReference type="ARBA" id="ARBA00023121"/>
    </source>
</evidence>
<keyword evidence="2" id="KW-0813">Transport</keyword>
<proteinExistence type="inferred from homology"/>
<dbReference type="AlphaFoldDB" id="A0A4P9WIX1"/>